<evidence type="ECO:0000313" key="1">
    <source>
        <dbReference type="EMBL" id="BCZ24749.1"/>
    </source>
</evidence>
<sequence length="116" mass="12815">MTEHPGALIDHERTVRLCAAGRPDYWAAFCVTASGDEHLVLAKHSAIGDPAERYDSTCRGVAHEQLGPLPLEFVRRLTISRRTHRCGRSTQAGRPCRIRVAAEGQACEWHRAKAAT</sequence>
<accession>A0ABM7SW71</accession>
<name>A0ABM7SW71_9MYCO</name>
<reference evidence="1 2" key="1">
    <citation type="submission" date="2021-07" db="EMBL/GenBank/DDBJ databases">
        <title>Complete genome sequence of nontuberculous Mycobacterium sp. TY59.</title>
        <authorList>
            <person name="Fukushima K."/>
        </authorList>
    </citation>
    <scope>NUCLEOTIDE SEQUENCE [LARGE SCALE GENOMIC DNA]</scope>
    <source>
        <strain evidence="1 2">TY59</strain>
    </source>
</reference>
<gene>
    <name evidence="1" type="ORF">MTY59_46040</name>
</gene>
<dbReference type="Proteomes" id="UP000826012">
    <property type="component" value="Chromosome"/>
</dbReference>
<protein>
    <submittedName>
        <fullName evidence="1">Uncharacterized protein</fullName>
    </submittedName>
</protein>
<evidence type="ECO:0000313" key="2">
    <source>
        <dbReference type="Proteomes" id="UP000826012"/>
    </source>
</evidence>
<dbReference type="EMBL" id="AP024828">
    <property type="protein sequence ID" value="BCZ24749.1"/>
    <property type="molecule type" value="Genomic_DNA"/>
</dbReference>
<keyword evidence="2" id="KW-1185">Reference proteome</keyword>
<proteinExistence type="predicted"/>
<organism evidence="1 2">
    <name type="scientific">Mycobacterium senriense</name>
    <dbReference type="NCBI Taxonomy" id="2775496"/>
    <lineage>
        <taxon>Bacteria</taxon>
        <taxon>Bacillati</taxon>
        <taxon>Actinomycetota</taxon>
        <taxon>Actinomycetes</taxon>
        <taxon>Mycobacteriales</taxon>
        <taxon>Mycobacteriaceae</taxon>
        <taxon>Mycobacterium</taxon>
        <taxon>Mycobacterium avium complex (MAC)</taxon>
    </lineage>
</organism>